<dbReference type="EMBL" id="BAAAFD010000008">
    <property type="protein sequence ID" value="GAA0858173.1"/>
    <property type="molecule type" value="Genomic_DNA"/>
</dbReference>
<comment type="caution">
    <text evidence="2">The sequence shown here is derived from an EMBL/GenBank/DDBJ whole genome shotgun (WGS) entry which is preliminary data.</text>
</comment>
<feature type="region of interest" description="Disordered" evidence="1">
    <location>
        <begin position="65"/>
        <end position="84"/>
    </location>
</feature>
<protein>
    <submittedName>
        <fullName evidence="2">Uncharacterized protein</fullName>
    </submittedName>
</protein>
<gene>
    <name evidence="2" type="ORF">GCM10009114_26770</name>
</gene>
<feature type="compositionally biased region" description="Pro residues" evidence="1">
    <location>
        <begin position="75"/>
        <end position="84"/>
    </location>
</feature>
<keyword evidence="3" id="KW-1185">Reference proteome</keyword>
<accession>A0ABP3WZK4</accession>
<dbReference type="Proteomes" id="UP001500359">
    <property type="component" value="Unassembled WGS sequence"/>
</dbReference>
<reference evidence="3" key="1">
    <citation type="journal article" date="2019" name="Int. J. Syst. Evol. Microbiol.">
        <title>The Global Catalogue of Microorganisms (GCM) 10K type strain sequencing project: providing services to taxonomists for standard genome sequencing and annotation.</title>
        <authorList>
            <consortium name="The Broad Institute Genomics Platform"/>
            <consortium name="The Broad Institute Genome Sequencing Center for Infectious Disease"/>
            <person name="Wu L."/>
            <person name="Ma J."/>
        </authorList>
    </citation>
    <scope>NUCLEOTIDE SEQUENCE [LARGE SCALE GENOMIC DNA]</scope>
    <source>
        <strain evidence="3">JCM 15896</strain>
    </source>
</reference>
<evidence type="ECO:0000313" key="2">
    <source>
        <dbReference type="EMBL" id="GAA0858173.1"/>
    </source>
</evidence>
<proteinExistence type="predicted"/>
<evidence type="ECO:0000313" key="3">
    <source>
        <dbReference type="Proteomes" id="UP001500359"/>
    </source>
</evidence>
<sequence length="84" mass="9068">MSELLSSINNMSISGLGAKADSQKSVNTILIWTLSRPSKLPSLASADGTQKPLKKAFRIKPTQFLGHQNNLTRPIPNPNPVTAK</sequence>
<name>A0ABP3WZK4_9ALTE</name>
<evidence type="ECO:0000256" key="1">
    <source>
        <dbReference type="SAM" id="MobiDB-lite"/>
    </source>
</evidence>
<organism evidence="2 3">
    <name type="scientific">Aliiglaciecola litoralis</name>
    <dbReference type="NCBI Taxonomy" id="582857"/>
    <lineage>
        <taxon>Bacteria</taxon>
        <taxon>Pseudomonadati</taxon>
        <taxon>Pseudomonadota</taxon>
        <taxon>Gammaproteobacteria</taxon>
        <taxon>Alteromonadales</taxon>
        <taxon>Alteromonadaceae</taxon>
        <taxon>Aliiglaciecola</taxon>
    </lineage>
</organism>